<dbReference type="Proteomes" id="UP001268544">
    <property type="component" value="Unassembled WGS sequence"/>
</dbReference>
<comment type="caution">
    <text evidence="1">The sequence shown here is derived from an EMBL/GenBank/DDBJ whole genome shotgun (WGS) entry which is preliminary data.</text>
</comment>
<dbReference type="EMBL" id="JAVKVH010000001">
    <property type="protein sequence ID" value="MDR7623168.1"/>
    <property type="molecule type" value="Genomic_DNA"/>
</dbReference>
<accession>A0ABD5CV54</accession>
<keyword evidence="1" id="KW-0489">Methyltransferase</keyword>
<gene>
    <name evidence="1" type="ORF">RF672_00700</name>
</gene>
<reference evidence="2" key="1">
    <citation type="submission" date="2023-07" db="EMBL/GenBank/DDBJ databases">
        <title>Lacticaseibacillus paracasei KCKM 0992.</title>
        <authorList>
            <person name="Kim T.W."/>
        </authorList>
    </citation>
    <scope>NUCLEOTIDE SEQUENCE [LARGE SCALE GENOMIC DNA]</scope>
    <source>
        <strain evidence="2">KCKM 0992</strain>
    </source>
</reference>
<evidence type="ECO:0000313" key="2">
    <source>
        <dbReference type="Proteomes" id="UP001268544"/>
    </source>
</evidence>
<protein>
    <submittedName>
        <fullName evidence="1">N-6 DNA methylase</fullName>
    </submittedName>
</protein>
<dbReference type="GO" id="GO:0008168">
    <property type="term" value="F:methyltransferase activity"/>
    <property type="evidence" value="ECO:0007669"/>
    <property type="project" value="UniProtKB-KW"/>
</dbReference>
<organism evidence="1 2">
    <name type="scientific">Lacticaseibacillus paracasei</name>
    <name type="common">Lactobacillus paracasei</name>
    <dbReference type="NCBI Taxonomy" id="1597"/>
    <lineage>
        <taxon>Bacteria</taxon>
        <taxon>Bacillati</taxon>
        <taxon>Bacillota</taxon>
        <taxon>Bacilli</taxon>
        <taxon>Lactobacillales</taxon>
        <taxon>Lactobacillaceae</taxon>
        <taxon>Lacticaseibacillus</taxon>
    </lineage>
</organism>
<dbReference type="AlphaFoldDB" id="A0ABD5CV54"/>
<name>A0ABD5CV54_LACPA</name>
<dbReference type="RefSeq" id="WP_016388265.1">
    <property type="nucleotide sequence ID" value="NZ_CP080336.1"/>
</dbReference>
<proteinExistence type="predicted"/>
<keyword evidence="1" id="KW-0808">Transferase</keyword>
<dbReference type="GO" id="GO:0032259">
    <property type="term" value="P:methylation"/>
    <property type="evidence" value="ECO:0007669"/>
    <property type="project" value="UniProtKB-KW"/>
</dbReference>
<evidence type="ECO:0000313" key="1">
    <source>
        <dbReference type="EMBL" id="MDR7623168.1"/>
    </source>
</evidence>
<sequence length="176" mass="20828">MKIDEWIALIVEGSAELALLTLLLDNHLLKFERTDLLEHDLLRTRSASQFQKLHLNQAMDKQVHVYRILDSRKEKFKLSPAYQKRVSKVEELYTRPEIEVLYILNEGKYAHFKRSKLKPSEYVRHELTTMPKGSIKSRKYVTQYWQTQLDDLVKVIREYARVSTDPIDQTLAAILR</sequence>